<keyword evidence="8" id="KW-1185">Reference proteome</keyword>
<name>A0AAD3HC72_9STRA</name>
<keyword evidence="6" id="KW-0966">Cell projection</keyword>
<comment type="similarity">
    <text evidence="2">Belongs to the IFT46 family.</text>
</comment>
<evidence type="ECO:0000313" key="8">
    <source>
        <dbReference type="Proteomes" id="UP001054902"/>
    </source>
</evidence>
<dbReference type="PANTHER" id="PTHR13376:SF0">
    <property type="entry name" value="INTRAFLAGELLAR TRANSPORT PROTEIN 46 HOMOLOG"/>
    <property type="match status" value="1"/>
</dbReference>
<dbReference type="AlphaFoldDB" id="A0AAD3HC72"/>
<organism evidence="7 8">
    <name type="scientific">Chaetoceros tenuissimus</name>
    <dbReference type="NCBI Taxonomy" id="426638"/>
    <lineage>
        <taxon>Eukaryota</taxon>
        <taxon>Sar</taxon>
        <taxon>Stramenopiles</taxon>
        <taxon>Ochrophyta</taxon>
        <taxon>Bacillariophyta</taxon>
        <taxon>Coscinodiscophyceae</taxon>
        <taxon>Chaetocerotophycidae</taxon>
        <taxon>Chaetocerotales</taxon>
        <taxon>Chaetocerotaceae</taxon>
        <taxon>Chaetoceros</taxon>
    </lineage>
</organism>
<evidence type="ECO:0000256" key="5">
    <source>
        <dbReference type="ARBA" id="ARBA00023212"/>
    </source>
</evidence>
<keyword evidence="3" id="KW-0963">Cytoplasm</keyword>
<keyword evidence="4" id="KW-0969">Cilium</keyword>
<evidence type="ECO:0000256" key="6">
    <source>
        <dbReference type="ARBA" id="ARBA00023273"/>
    </source>
</evidence>
<dbReference type="GO" id="GO:0060271">
    <property type="term" value="P:cilium assembly"/>
    <property type="evidence" value="ECO:0007669"/>
    <property type="project" value="TreeGrafter"/>
</dbReference>
<proteinExistence type="inferred from homology"/>
<accession>A0AAD3HC72</accession>
<comment type="subcellular location">
    <subcellularLocation>
        <location evidence="1">Cytoplasm</location>
        <location evidence="1">Cytoskeleton</location>
        <location evidence="1">Cilium basal body</location>
    </subcellularLocation>
</comment>
<evidence type="ECO:0000256" key="2">
    <source>
        <dbReference type="ARBA" id="ARBA00007700"/>
    </source>
</evidence>
<dbReference type="Pfam" id="PF12317">
    <property type="entry name" value="IFT46_B_C"/>
    <property type="match status" value="1"/>
</dbReference>
<comment type="caution">
    <text evidence="7">The sequence shown here is derived from an EMBL/GenBank/DDBJ whole genome shotgun (WGS) entry which is preliminary data.</text>
</comment>
<evidence type="ECO:0008006" key="9">
    <source>
        <dbReference type="Google" id="ProtNLM"/>
    </source>
</evidence>
<dbReference type="GO" id="GO:0042073">
    <property type="term" value="P:intraciliary transport"/>
    <property type="evidence" value="ECO:0007669"/>
    <property type="project" value="InterPro"/>
</dbReference>
<gene>
    <name evidence="7" type="ORF">CTEN210_14711</name>
</gene>
<sequence>MKTMKERFEEVKVEIDSPVLNESMESVAEESTSSSFTRENVSPIVNRLNFVEEGSKGKIEVPIDIFESVQDFKPVQAELPVELKCFRQEFLPAVGSPDAFLSIPRPDGLEEKTLGLKVLDEPTQQGEVPIAGNGSNRLRSVMGKQKIPQIKDAYNNAHEVDDWILKMSEKRSTSTTRSIKEQRQDLEFCEEYDRIMKPFPSEMVEALDDLKYSKAFHPSLDMTLTMYLEMICVFLDVPKMKNSVDRLHLLFHCFQMKGKETPNSSDAISVL</sequence>
<dbReference type="EMBL" id="BLLK01000061">
    <property type="protein sequence ID" value="GFH58235.1"/>
    <property type="molecule type" value="Genomic_DNA"/>
</dbReference>
<dbReference type="InterPro" id="IPR022088">
    <property type="entry name" value="Intraflagellar_transp_cmplxB"/>
</dbReference>
<keyword evidence="5" id="KW-0206">Cytoskeleton</keyword>
<evidence type="ECO:0000256" key="4">
    <source>
        <dbReference type="ARBA" id="ARBA00023069"/>
    </source>
</evidence>
<dbReference type="GO" id="GO:0005815">
    <property type="term" value="C:microtubule organizing center"/>
    <property type="evidence" value="ECO:0007669"/>
    <property type="project" value="TreeGrafter"/>
</dbReference>
<dbReference type="GO" id="GO:0030992">
    <property type="term" value="C:intraciliary transport particle B"/>
    <property type="evidence" value="ECO:0007669"/>
    <property type="project" value="TreeGrafter"/>
</dbReference>
<evidence type="ECO:0000256" key="3">
    <source>
        <dbReference type="ARBA" id="ARBA00022490"/>
    </source>
</evidence>
<dbReference type="PANTHER" id="PTHR13376">
    <property type="entry name" value="INTRAFLAGELLAR TRANSPORT PROTEIN 46 HOMOLOG"/>
    <property type="match status" value="1"/>
</dbReference>
<reference evidence="7 8" key="1">
    <citation type="journal article" date="2021" name="Sci. Rep.">
        <title>The genome of the diatom Chaetoceros tenuissimus carries an ancient integrated fragment of an extant virus.</title>
        <authorList>
            <person name="Hongo Y."/>
            <person name="Kimura K."/>
            <person name="Takaki Y."/>
            <person name="Yoshida Y."/>
            <person name="Baba S."/>
            <person name="Kobayashi G."/>
            <person name="Nagasaki K."/>
            <person name="Hano T."/>
            <person name="Tomaru Y."/>
        </authorList>
    </citation>
    <scope>NUCLEOTIDE SEQUENCE [LARGE SCALE GENOMIC DNA]</scope>
    <source>
        <strain evidence="7 8">NIES-3715</strain>
    </source>
</reference>
<dbReference type="Proteomes" id="UP001054902">
    <property type="component" value="Unassembled WGS sequence"/>
</dbReference>
<dbReference type="GO" id="GO:0031514">
    <property type="term" value="C:motile cilium"/>
    <property type="evidence" value="ECO:0007669"/>
    <property type="project" value="TreeGrafter"/>
</dbReference>
<protein>
    <recommendedName>
        <fullName evidence="9">Intraflagellar transport protein 46 homolog</fullName>
    </recommendedName>
</protein>
<evidence type="ECO:0000256" key="1">
    <source>
        <dbReference type="ARBA" id="ARBA00004120"/>
    </source>
</evidence>
<evidence type="ECO:0000313" key="7">
    <source>
        <dbReference type="EMBL" id="GFH58235.1"/>
    </source>
</evidence>